<dbReference type="InterPro" id="IPR029063">
    <property type="entry name" value="SAM-dependent_MTases_sf"/>
</dbReference>
<proteinExistence type="predicted"/>
<dbReference type="InterPro" id="IPR050602">
    <property type="entry name" value="Malonyl-ACP_OMT"/>
</dbReference>
<dbReference type="STRING" id="481446.NIT7645_02933"/>
<dbReference type="EMBL" id="CVRL01000045">
    <property type="protein sequence ID" value="CRL12730.1"/>
    <property type="molecule type" value="Genomic_DNA"/>
</dbReference>
<feature type="compositionally biased region" description="Basic and acidic residues" evidence="3">
    <location>
        <begin position="262"/>
        <end position="276"/>
    </location>
</feature>
<gene>
    <name evidence="4" type="ORF">NIT7321_03610</name>
</gene>
<dbReference type="RefSeq" id="WP_050674309.1">
    <property type="nucleotide sequence ID" value="NZ_CVRL01000045.1"/>
</dbReference>
<evidence type="ECO:0000256" key="2">
    <source>
        <dbReference type="ARBA" id="ARBA00022679"/>
    </source>
</evidence>
<dbReference type="AlphaFoldDB" id="A0A0H5DJA5"/>
<dbReference type="GO" id="GO:0032259">
    <property type="term" value="P:methylation"/>
    <property type="evidence" value="ECO:0007669"/>
    <property type="project" value="UniProtKB-KW"/>
</dbReference>
<evidence type="ECO:0000313" key="4">
    <source>
        <dbReference type="EMBL" id="CRL12730.1"/>
    </source>
</evidence>
<evidence type="ECO:0000313" key="5">
    <source>
        <dbReference type="Proteomes" id="UP000043764"/>
    </source>
</evidence>
<keyword evidence="1" id="KW-0489">Methyltransferase</keyword>
<reference evidence="5" key="1">
    <citation type="submission" date="2015-05" db="EMBL/GenBank/DDBJ databases">
        <authorList>
            <person name="Rodrigo-Torres Lidia"/>
            <person name="Arahal R.David."/>
        </authorList>
    </citation>
    <scope>NUCLEOTIDE SEQUENCE [LARGE SCALE GENOMIC DNA]</scope>
    <source>
        <strain evidence="5">CECT 7321</strain>
    </source>
</reference>
<evidence type="ECO:0000256" key="1">
    <source>
        <dbReference type="ARBA" id="ARBA00022603"/>
    </source>
</evidence>
<feature type="region of interest" description="Disordered" evidence="3">
    <location>
        <begin position="247"/>
        <end position="276"/>
    </location>
</feature>
<keyword evidence="5" id="KW-1185">Reference proteome</keyword>
<keyword evidence="2" id="KW-0808">Transferase</keyword>
<accession>A0A0H5DJA5</accession>
<dbReference type="GO" id="GO:0008168">
    <property type="term" value="F:methyltransferase activity"/>
    <property type="evidence" value="ECO:0007669"/>
    <property type="project" value="UniProtKB-KW"/>
</dbReference>
<protein>
    <submittedName>
        <fullName evidence="4">Biotin biosynthesis protein BioC</fullName>
    </submittedName>
</protein>
<name>A0A0H5DJA5_9RHOB</name>
<dbReference type="Proteomes" id="UP000043764">
    <property type="component" value="Unassembled WGS sequence"/>
</dbReference>
<sequence length="276" mass="30582">MTQAQTPRPQLFDRRALAAQRARLTPDSLFLHEIARDEIEDRLSLVNRSFTRPAVVAPFAEVWDSCLPNAKHVPDTDVLDLEVGAHDLVVHAMCLHWANDPVGQLIQCHRALSEDGLLLVLMFGGQTLHELRSALATAETRISGGLSPRIAPMGEVRDLGALLQRAGFALPVADVVPLTAKYRDLPHLMRELRGMGETNAMAQRRRTLAPRRLFQEAETIYRDTFADPDGRLPATFELICLTGWSPSDSQQKPLRPGSAKARLADALKVPETKLPK</sequence>
<dbReference type="SUPFAM" id="SSF53335">
    <property type="entry name" value="S-adenosyl-L-methionine-dependent methyltransferases"/>
    <property type="match status" value="1"/>
</dbReference>
<dbReference type="PANTHER" id="PTHR13090">
    <property type="entry name" value="ARGININE-HYDROXYLASE NDUFAF5, MITOCHONDRIAL"/>
    <property type="match status" value="1"/>
</dbReference>
<dbReference type="Gene3D" id="3.40.50.150">
    <property type="entry name" value="Vaccinia Virus protein VP39"/>
    <property type="match status" value="1"/>
</dbReference>
<dbReference type="PANTHER" id="PTHR13090:SF1">
    <property type="entry name" value="ARGININE-HYDROXYLASE NDUFAF5, MITOCHONDRIAL"/>
    <property type="match status" value="1"/>
</dbReference>
<evidence type="ECO:0000256" key="3">
    <source>
        <dbReference type="SAM" id="MobiDB-lite"/>
    </source>
</evidence>
<organism evidence="4 5">
    <name type="scientific">Phaeobacter italicus</name>
    <dbReference type="NCBI Taxonomy" id="481446"/>
    <lineage>
        <taxon>Bacteria</taxon>
        <taxon>Pseudomonadati</taxon>
        <taxon>Pseudomonadota</taxon>
        <taxon>Alphaproteobacteria</taxon>
        <taxon>Rhodobacterales</taxon>
        <taxon>Roseobacteraceae</taxon>
        <taxon>Phaeobacter</taxon>
    </lineage>
</organism>